<dbReference type="GO" id="GO:0004519">
    <property type="term" value="F:endonuclease activity"/>
    <property type="evidence" value="ECO:0007669"/>
    <property type="project" value="InterPro"/>
</dbReference>
<dbReference type="SUPFAM" id="SSF55608">
    <property type="entry name" value="Homing endonucleases"/>
    <property type="match status" value="1"/>
</dbReference>
<organism evidence="2 3">
    <name type="scientific">Nocardiopsis composta</name>
    <dbReference type="NCBI Taxonomy" id="157465"/>
    <lineage>
        <taxon>Bacteria</taxon>
        <taxon>Bacillati</taxon>
        <taxon>Actinomycetota</taxon>
        <taxon>Actinomycetes</taxon>
        <taxon>Streptosporangiales</taxon>
        <taxon>Nocardiopsidaceae</taxon>
        <taxon>Nocardiopsis</taxon>
    </lineage>
</organism>
<dbReference type="Proteomes" id="UP000572635">
    <property type="component" value="Unassembled WGS sequence"/>
</dbReference>
<dbReference type="InterPro" id="IPR004042">
    <property type="entry name" value="Intein_endonuc_central"/>
</dbReference>
<sequence length="267" mass="31105">MHPREIVDESLRLHAQGWTDRTVADTLGISIWAVRHWRTGRRRSPEAEQKRRARNVGCCPRCSDAPLSQQAYAHLLGLYLGDGYITPPRHRVCSLSILCTNTYPRLIQECREAMAEVLPRAVYTRQREGCVEVKSNSRHWHCLFPQSGPGQKHSRTIRLERWQEEIVDAFPEELIAGLFNSDGCRINNRVRRKVRGEWKYYDYPRYFFSNTSPDIHDILIRSLDLIGIEWTLRWQKLKNEKHRDTGILSVAKRDSVALLDTFIGPKS</sequence>
<name>A0A7W8QUG5_9ACTN</name>
<proteinExistence type="predicted"/>
<protein>
    <recommendedName>
        <fullName evidence="1">DOD-type homing endonuclease domain-containing protein</fullName>
    </recommendedName>
</protein>
<dbReference type="AlphaFoldDB" id="A0A7W8QUG5"/>
<evidence type="ECO:0000313" key="3">
    <source>
        <dbReference type="Proteomes" id="UP000572635"/>
    </source>
</evidence>
<accession>A0A7W8QUG5</accession>
<dbReference type="PROSITE" id="PS50819">
    <property type="entry name" value="INTEIN_ENDONUCLEASE"/>
    <property type="match status" value="1"/>
</dbReference>
<dbReference type="InterPro" id="IPR027434">
    <property type="entry name" value="Homing_endonucl"/>
</dbReference>
<gene>
    <name evidence="2" type="ORF">HDA36_006009</name>
</gene>
<feature type="domain" description="DOD-type homing endonuclease" evidence="1">
    <location>
        <begin position="75"/>
        <end position="228"/>
    </location>
</feature>
<dbReference type="EMBL" id="JACHDB010000002">
    <property type="protein sequence ID" value="MBB5435861.1"/>
    <property type="molecule type" value="Genomic_DNA"/>
</dbReference>
<reference evidence="2 3" key="1">
    <citation type="submission" date="2020-08" db="EMBL/GenBank/DDBJ databases">
        <title>Sequencing the genomes of 1000 actinobacteria strains.</title>
        <authorList>
            <person name="Klenk H.-P."/>
        </authorList>
    </citation>
    <scope>NUCLEOTIDE SEQUENCE [LARGE SCALE GENOMIC DNA]</scope>
    <source>
        <strain evidence="2 3">DSM 44551</strain>
    </source>
</reference>
<dbReference type="RefSeq" id="WP_184399020.1">
    <property type="nucleotide sequence ID" value="NZ_BAAAJD010000094.1"/>
</dbReference>
<comment type="caution">
    <text evidence="2">The sequence shown here is derived from an EMBL/GenBank/DDBJ whole genome shotgun (WGS) entry which is preliminary data.</text>
</comment>
<dbReference type="Gene3D" id="3.10.28.10">
    <property type="entry name" value="Homing endonucleases"/>
    <property type="match status" value="1"/>
</dbReference>
<evidence type="ECO:0000313" key="2">
    <source>
        <dbReference type="EMBL" id="MBB5435861.1"/>
    </source>
</evidence>
<evidence type="ECO:0000259" key="1">
    <source>
        <dbReference type="PROSITE" id="PS50819"/>
    </source>
</evidence>
<keyword evidence="3" id="KW-1185">Reference proteome</keyword>